<proteinExistence type="predicted"/>
<evidence type="ECO:0000256" key="1">
    <source>
        <dbReference type="SAM" id="Phobius"/>
    </source>
</evidence>
<sequence length="162" mass="18125">MDPIAVLAPHVAISLVGIVSGFVLIRDFLHSRFRSSVIWIFLAFTTLTSVTGYLFLRDHVVPSHVVGGIALLVLVPTWLAWRPYCLFGRWRRAFVIGATISQWLNIFVLVAQLFQKVPVLHQFAPTGSEPPFGVTEGVVLLLFVVVAVVAWRRNRASTVRFD</sequence>
<keyword evidence="1" id="KW-1133">Transmembrane helix</keyword>
<evidence type="ECO:0000313" key="3">
    <source>
        <dbReference type="Proteomes" id="UP001501523"/>
    </source>
</evidence>
<dbReference type="Proteomes" id="UP001501523">
    <property type="component" value="Unassembled WGS sequence"/>
</dbReference>
<gene>
    <name evidence="2" type="ORF">GCM10009105_05940</name>
</gene>
<feature type="transmembrane region" description="Helical" evidence="1">
    <location>
        <begin position="134"/>
        <end position="151"/>
    </location>
</feature>
<reference evidence="2 3" key="1">
    <citation type="journal article" date="2019" name="Int. J. Syst. Evol. Microbiol.">
        <title>The Global Catalogue of Microorganisms (GCM) 10K type strain sequencing project: providing services to taxonomists for standard genome sequencing and annotation.</title>
        <authorList>
            <consortium name="The Broad Institute Genomics Platform"/>
            <consortium name="The Broad Institute Genome Sequencing Center for Infectious Disease"/>
            <person name="Wu L."/>
            <person name="Ma J."/>
        </authorList>
    </citation>
    <scope>NUCLEOTIDE SEQUENCE [LARGE SCALE GENOMIC DNA]</scope>
    <source>
        <strain evidence="2 3">JCM 15421</strain>
    </source>
</reference>
<keyword evidence="1" id="KW-0472">Membrane</keyword>
<keyword evidence="3" id="KW-1185">Reference proteome</keyword>
<feature type="transmembrane region" description="Helical" evidence="1">
    <location>
        <begin position="37"/>
        <end position="56"/>
    </location>
</feature>
<comment type="caution">
    <text evidence="2">The sequence shown here is derived from an EMBL/GenBank/DDBJ whole genome shotgun (WGS) entry which is preliminary data.</text>
</comment>
<feature type="transmembrane region" description="Helical" evidence="1">
    <location>
        <begin position="93"/>
        <end position="114"/>
    </location>
</feature>
<protein>
    <recommendedName>
        <fullName evidence="4">DUF2306 domain-containing protein</fullName>
    </recommendedName>
</protein>
<evidence type="ECO:0000313" key="2">
    <source>
        <dbReference type="EMBL" id="GAA0707272.1"/>
    </source>
</evidence>
<evidence type="ECO:0008006" key="4">
    <source>
        <dbReference type="Google" id="ProtNLM"/>
    </source>
</evidence>
<feature type="transmembrane region" description="Helical" evidence="1">
    <location>
        <begin position="6"/>
        <end position="25"/>
    </location>
</feature>
<feature type="transmembrane region" description="Helical" evidence="1">
    <location>
        <begin position="62"/>
        <end position="81"/>
    </location>
</feature>
<name>A0ABN1ICQ1_9GAMM</name>
<keyword evidence="1" id="KW-0812">Transmembrane</keyword>
<dbReference type="EMBL" id="BAAAEU010000002">
    <property type="protein sequence ID" value="GAA0707272.1"/>
    <property type="molecule type" value="Genomic_DNA"/>
</dbReference>
<organism evidence="2 3">
    <name type="scientific">Dokdonella soli</name>
    <dbReference type="NCBI Taxonomy" id="529810"/>
    <lineage>
        <taxon>Bacteria</taxon>
        <taxon>Pseudomonadati</taxon>
        <taxon>Pseudomonadota</taxon>
        <taxon>Gammaproteobacteria</taxon>
        <taxon>Lysobacterales</taxon>
        <taxon>Rhodanobacteraceae</taxon>
        <taxon>Dokdonella</taxon>
    </lineage>
</organism>
<accession>A0ABN1ICQ1</accession>
<dbReference type="RefSeq" id="WP_343786993.1">
    <property type="nucleotide sequence ID" value="NZ_BAAAEU010000002.1"/>
</dbReference>